<feature type="chain" id="PRO_5002544136" evidence="1">
    <location>
        <begin position="20"/>
        <end position="158"/>
    </location>
</feature>
<protein>
    <submittedName>
        <fullName evidence="2">Putative antigenic cell wall</fullName>
    </submittedName>
</protein>
<dbReference type="Gene3D" id="1.20.1280.140">
    <property type="match status" value="1"/>
</dbReference>
<gene>
    <name evidence="2" type="ORF">UCDDA912_g09308</name>
</gene>
<dbReference type="PANTHER" id="PTHR38123">
    <property type="entry name" value="CELL WALL SERINE-THREONINE-RICH GALACTOMANNOPROTEIN MP1 (AFU_ORTHOLOGUE AFUA_4G03240)"/>
    <property type="match status" value="1"/>
</dbReference>
<reference evidence="2 3" key="2">
    <citation type="submission" date="2015-05" db="EMBL/GenBank/DDBJ databases">
        <authorList>
            <person name="Morales-Cruz A."/>
            <person name="Amrine K.C."/>
            <person name="Cantu D."/>
        </authorList>
    </citation>
    <scope>NUCLEOTIDE SEQUENCE [LARGE SCALE GENOMIC DNA]</scope>
    <source>
        <strain evidence="2">DA912</strain>
    </source>
</reference>
<feature type="signal peptide" evidence="1">
    <location>
        <begin position="1"/>
        <end position="19"/>
    </location>
</feature>
<dbReference type="EMBL" id="LCUC01000448">
    <property type="protein sequence ID" value="KKY30759.1"/>
    <property type="molecule type" value="Genomic_DNA"/>
</dbReference>
<dbReference type="OrthoDB" id="5230052at2759"/>
<dbReference type="PANTHER" id="PTHR38123:SF1">
    <property type="entry name" value="HYDROPHOBIC SURFACE BINDING PROTEIN"/>
    <property type="match status" value="1"/>
</dbReference>
<evidence type="ECO:0000313" key="3">
    <source>
        <dbReference type="Proteomes" id="UP000034680"/>
    </source>
</evidence>
<dbReference type="InterPro" id="IPR021054">
    <property type="entry name" value="Cell_wall_mannoprotein_1"/>
</dbReference>
<comment type="caution">
    <text evidence="2">The sequence shown here is derived from an EMBL/GenBank/DDBJ whole genome shotgun (WGS) entry which is preliminary data.</text>
</comment>
<accession>A0A0G2F991</accession>
<proteinExistence type="predicted"/>
<keyword evidence="1" id="KW-0732">Signal</keyword>
<sequence length="158" mass="16839">MLIFNLFLTLFALLVGISSIVELAVVIKKWNGDIMGALDISTASDSLLKAIEDGTEAAKISKKMGSHKALKVNKATKKLLKAIKSSLATITRSKALFEDSGLTSIMISSIEEDRAAAENLIAAVVDKLPSAGKRIGRKLGRKISDAFDSAIADFSKES</sequence>
<keyword evidence="3" id="KW-1185">Reference proteome</keyword>
<dbReference type="GO" id="GO:0005576">
    <property type="term" value="C:extracellular region"/>
    <property type="evidence" value="ECO:0007669"/>
    <property type="project" value="TreeGrafter"/>
</dbReference>
<organism evidence="2 3">
    <name type="scientific">Diaporthe ampelina</name>
    <dbReference type="NCBI Taxonomy" id="1214573"/>
    <lineage>
        <taxon>Eukaryota</taxon>
        <taxon>Fungi</taxon>
        <taxon>Dikarya</taxon>
        <taxon>Ascomycota</taxon>
        <taxon>Pezizomycotina</taxon>
        <taxon>Sordariomycetes</taxon>
        <taxon>Sordariomycetidae</taxon>
        <taxon>Diaporthales</taxon>
        <taxon>Diaporthaceae</taxon>
        <taxon>Diaporthe</taxon>
    </lineage>
</organism>
<dbReference type="Proteomes" id="UP000034680">
    <property type="component" value="Unassembled WGS sequence"/>
</dbReference>
<reference evidence="2 3" key="1">
    <citation type="submission" date="2015-05" db="EMBL/GenBank/DDBJ databases">
        <title>Distinctive expansion of gene families associated with plant cell wall degradation and secondary metabolism in the genomes of grapevine trunk pathogens.</title>
        <authorList>
            <person name="Lawrence D.P."/>
            <person name="Travadon R."/>
            <person name="Rolshausen P.E."/>
            <person name="Baumgartner K."/>
        </authorList>
    </citation>
    <scope>NUCLEOTIDE SEQUENCE [LARGE SCALE GENOMIC DNA]</scope>
    <source>
        <strain evidence="2">DA912</strain>
    </source>
</reference>
<name>A0A0G2F991_9PEZI</name>
<evidence type="ECO:0000256" key="1">
    <source>
        <dbReference type="SAM" id="SignalP"/>
    </source>
</evidence>
<dbReference type="Pfam" id="PF12296">
    <property type="entry name" value="HsbA"/>
    <property type="match status" value="1"/>
</dbReference>
<dbReference type="AlphaFoldDB" id="A0A0G2F991"/>
<evidence type="ECO:0000313" key="2">
    <source>
        <dbReference type="EMBL" id="KKY30759.1"/>
    </source>
</evidence>